<evidence type="ECO:0000313" key="6">
    <source>
        <dbReference type="Proteomes" id="UP000046373"/>
    </source>
</evidence>
<dbReference type="GO" id="GO:0003700">
    <property type="term" value="F:DNA-binding transcription factor activity"/>
    <property type="evidence" value="ECO:0007669"/>
    <property type="project" value="InterPro"/>
</dbReference>
<sequence length="241" mass="26239">MARRAMQLSPGTGKPEQIATVLEHEIRSGLLGFGDRLQSENELVQRFSVSRNTVRKGLEELSSRGLITTKVGIGSFVTFDGMPVDDAIGWSRALANAGANAETRTLRLEIIEDAELAVRLGVESPSFIAVDRARTNADDGHAISIERSRLPLSPELEDIPLRGLREGTLHQTLRGAGLVPDHGEEWVDIEMLSAADAAILDCAPGTPFLRTRRLTRAADGRAIEFVTSLLNPAHFALHLEF</sequence>
<reference evidence="5 6" key="1">
    <citation type="submission" date="2014-08" db="EMBL/GenBank/DDBJ databases">
        <authorList>
            <person name="Moulin Lionel"/>
        </authorList>
    </citation>
    <scope>NUCLEOTIDE SEQUENCE [LARGE SCALE GENOMIC DNA]</scope>
</reference>
<dbReference type="PRINTS" id="PR00035">
    <property type="entry name" value="HTHGNTR"/>
</dbReference>
<dbReference type="CDD" id="cd07377">
    <property type="entry name" value="WHTH_GntR"/>
    <property type="match status" value="1"/>
</dbReference>
<dbReference type="SMART" id="SM00866">
    <property type="entry name" value="UTRA"/>
    <property type="match status" value="1"/>
</dbReference>
<keyword evidence="3" id="KW-0804">Transcription</keyword>
<evidence type="ECO:0000259" key="4">
    <source>
        <dbReference type="PROSITE" id="PS50949"/>
    </source>
</evidence>
<dbReference type="PANTHER" id="PTHR44846:SF17">
    <property type="entry name" value="GNTR-FAMILY TRANSCRIPTIONAL REGULATOR"/>
    <property type="match status" value="1"/>
</dbReference>
<dbReference type="InterPro" id="IPR050679">
    <property type="entry name" value="Bact_HTH_transcr_reg"/>
</dbReference>
<dbReference type="InterPro" id="IPR036388">
    <property type="entry name" value="WH-like_DNA-bd_sf"/>
</dbReference>
<gene>
    <name evidence="5" type="ORF">MPLDJ20_150402</name>
</gene>
<evidence type="ECO:0000256" key="3">
    <source>
        <dbReference type="ARBA" id="ARBA00023163"/>
    </source>
</evidence>
<dbReference type="AlphaFoldDB" id="A0A090EV35"/>
<proteinExistence type="predicted"/>
<dbReference type="Pfam" id="PF00392">
    <property type="entry name" value="GntR"/>
    <property type="match status" value="1"/>
</dbReference>
<dbReference type="Proteomes" id="UP000046373">
    <property type="component" value="Unassembled WGS sequence"/>
</dbReference>
<dbReference type="Gene3D" id="3.40.1410.10">
    <property type="entry name" value="Chorismate lyase-like"/>
    <property type="match status" value="1"/>
</dbReference>
<dbReference type="PROSITE" id="PS50949">
    <property type="entry name" value="HTH_GNTR"/>
    <property type="match status" value="1"/>
</dbReference>
<evidence type="ECO:0000256" key="1">
    <source>
        <dbReference type="ARBA" id="ARBA00023015"/>
    </source>
</evidence>
<keyword evidence="1" id="KW-0805">Transcription regulation</keyword>
<evidence type="ECO:0000256" key="2">
    <source>
        <dbReference type="ARBA" id="ARBA00023125"/>
    </source>
</evidence>
<dbReference type="InterPro" id="IPR000524">
    <property type="entry name" value="Tscrpt_reg_HTH_GntR"/>
</dbReference>
<dbReference type="PANTHER" id="PTHR44846">
    <property type="entry name" value="MANNOSYL-D-GLYCERATE TRANSPORT/METABOLISM SYSTEM REPRESSOR MNGR-RELATED"/>
    <property type="match status" value="1"/>
</dbReference>
<dbReference type="InterPro" id="IPR028978">
    <property type="entry name" value="Chorismate_lyase_/UTRA_dom_sf"/>
</dbReference>
<feature type="domain" description="HTH gntR-type" evidence="4">
    <location>
        <begin position="12"/>
        <end position="80"/>
    </location>
</feature>
<accession>A0A090EV35</accession>
<dbReference type="GeneID" id="31889684"/>
<dbReference type="EMBL" id="CCNB01000007">
    <property type="protein sequence ID" value="CDX33059.1"/>
    <property type="molecule type" value="Genomic_DNA"/>
</dbReference>
<protein>
    <submittedName>
        <fullName evidence="5">GntR family transcriptional regulator</fullName>
    </submittedName>
</protein>
<dbReference type="InterPro" id="IPR036390">
    <property type="entry name" value="WH_DNA-bd_sf"/>
</dbReference>
<dbReference type="Pfam" id="PF07702">
    <property type="entry name" value="UTRA"/>
    <property type="match status" value="1"/>
</dbReference>
<name>A0A090EV35_MESPL</name>
<keyword evidence="2" id="KW-0238">DNA-binding</keyword>
<dbReference type="SUPFAM" id="SSF64288">
    <property type="entry name" value="Chorismate lyase-like"/>
    <property type="match status" value="1"/>
</dbReference>
<dbReference type="SMART" id="SM00345">
    <property type="entry name" value="HTH_GNTR"/>
    <property type="match status" value="1"/>
</dbReference>
<dbReference type="SUPFAM" id="SSF46785">
    <property type="entry name" value="Winged helix' DNA-binding domain"/>
    <property type="match status" value="1"/>
</dbReference>
<organism evidence="5 6">
    <name type="scientific">Mesorhizobium plurifarium</name>
    <dbReference type="NCBI Taxonomy" id="69974"/>
    <lineage>
        <taxon>Bacteria</taxon>
        <taxon>Pseudomonadati</taxon>
        <taxon>Pseudomonadota</taxon>
        <taxon>Alphaproteobacteria</taxon>
        <taxon>Hyphomicrobiales</taxon>
        <taxon>Phyllobacteriaceae</taxon>
        <taxon>Mesorhizobium</taxon>
    </lineage>
</organism>
<dbReference type="GO" id="GO:0003677">
    <property type="term" value="F:DNA binding"/>
    <property type="evidence" value="ECO:0007669"/>
    <property type="project" value="UniProtKB-KW"/>
</dbReference>
<dbReference type="Gene3D" id="1.10.10.10">
    <property type="entry name" value="Winged helix-like DNA-binding domain superfamily/Winged helix DNA-binding domain"/>
    <property type="match status" value="1"/>
</dbReference>
<dbReference type="InterPro" id="IPR011663">
    <property type="entry name" value="UTRA"/>
</dbReference>
<evidence type="ECO:0000313" key="5">
    <source>
        <dbReference type="EMBL" id="CDX33059.1"/>
    </source>
</evidence>
<dbReference type="GO" id="GO:0045892">
    <property type="term" value="P:negative regulation of DNA-templated transcription"/>
    <property type="evidence" value="ECO:0007669"/>
    <property type="project" value="TreeGrafter"/>
</dbReference>